<keyword evidence="1" id="KW-0472">Membrane</keyword>
<organism evidence="2 3">
    <name type="scientific">Paraburkholderia sabiae</name>
    <dbReference type="NCBI Taxonomy" id="273251"/>
    <lineage>
        <taxon>Bacteria</taxon>
        <taxon>Pseudomonadati</taxon>
        <taxon>Pseudomonadota</taxon>
        <taxon>Betaproteobacteria</taxon>
        <taxon>Burkholderiales</taxon>
        <taxon>Burkholderiaceae</taxon>
        <taxon>Paraburkholderia</taxon>
    </lineage>
</organism>
<gene>
    <name evidence="2" type="ORF">V4C55_07185</name>
</gene>
<reference evidence="2 3" key="1">
    <citation type="submission" date="2024-01" db="EMBL/GenBank/DDBJ databases">
        <title>The diversity of rhizobia nodulating Mimosa spp. in eleven states of Brazil covering several biomes is determined by host plant, location, and edaphic factors.</title>
        <authorList>
            <person name="Rouws L."/>
            <person name="Barauna A."/>
            <person name="Beukes C."/>
            <person name="De Faria S.M."/>
            <person name="Gross E."/>
            <person name="Dos Reis Junior F.B."/>
            <person name="Simon M."/>
            <person name="Maluk M."/>
            <person name="Odee D.W."/>
            <person name="Kenicer G."/>
            <person name="Young J.P.W."/>
            <person name="Reis V.M."/>
            <person name="Zilli J."/>
            <person name="James E.K."/>
        </authorList>
    </citation>
    <scope>NUCLEOTIDE SEQUENCE [LARGE SCALE GENOMIC DNA]</scope>
    <source>
        <strain evidence="2 3">JPY77</strain>
    </source>
</reference>
<name>A0ABU9Q7V2_9BURK</name>
<dbReference type="RefSeq" id="WP_201649796.1">
    <property type="nucleotide sequence ID" value="NZ_CAJHCS010000006.1"/>
</dbReference>
<keyword evidence="1" id="KW-0812">Transmembrane</keyword>
<feature type="transmembrane region" description="Helical" evidence="1">
    <location>
        <begin position="36"/>
        <end position="55"/>
    </location>
</feature>
<feature type="transmembrane region" description="Helical" evidence="1">
    <location>
        <begin position="9"/>
        <end position="30"/>
    </location>
</feature>
<comment type="caution">
    <text evidence="2">The sequence shown here is derived from an EMBL/GenBank/DDBJ whole genome shotgun (WGS) entry which is preliminary data.</text>
</comment>
<keyword evidence="1" id="KW-1133">Transmembrane helix</keyword>
<accession>A0ABU9Q7V2</accession>
<dbReference type="Pfam" id="PF11177">
    <property type="entry name" value="DUF2964"/>
    <property type="match status" value="1"/>
</dbReference>
<proteinExistence type="predicted"/>
<dbReference type="EMBL" id="JAZHGC010000005">
    <property type="protein sequence ID" value="MEM5285484.1"/>
    <property type="molecule type" value="Genomic_DNA"/>
</dbReference>
<evidence type="ECO:0000313" key="3">
    <source>
        <dbReference type="Proteomes" id="UP001494588"/>
    </source>
</evidence>
<evidence type="ECO:0000256" key="1">
    <source>
        <dbReference type="SAM" id="Phobius"/>
    </source>
</evidence>
<keyword evidence="3" id="KW-1185">Reference proteome</keyword>
<protein>
    <submittedName>
        <fullName evidence="2">DUF2964 family protein</fullName>
    </submittedName>
</protein>
<dbReference type="InterPro" id="IPR021347">
    <property type="entry name" value="DUF2964"/>
</dbReference>
<dbReference type="Proteomes" id="UP001494588">
    <property type="component" value="Unassembled WGS sequence"/>
</dbReference>
<evidence type="ECO:0000313" key="2">
    <source>
        <dbReference type="EMBL" id="MEM5285484.1"/>
    </source>
</evidence>
<sequence>MFQLKLRSILLKISVFVAVGAPLAAFSGMFSVDEALTRYAAAACVFAVASCVLLLKSACNDEG</sequence>